<dbReference type="PANTHER" id="PTHR38451:SF1">
    <property type="entry name" value="TRNA (ADENINE(22)-N(1))-METHYLTRANSFERASE"/>
    <property type="match status" value="1"/>
</dbReference>
<sequence length="232" mass="25663">MNLGERLTAIAERVHKGSVVADIGTDHAYLPVYLLQQGLISHAIAGEINEGPFAAAGQIINRLKLKENIDLRFGSGFAVLKPGEADTVTIAGMGGTTIIDILTAHPLVTAELKRMILQPMIGASLVRQWLVQNGWNITDETLVEEDGKLYEIIVAEQGESSLVEPILYEIGPILWENKPPLLTKHILQLIRQKQYVLSEMNASQKARQSDKFREYQEKLAQLEEKACQLAAN</sequence>
<dbReference type="PIRSF" id="PIRSF018637">
    <property type="entry name" value="TrmK"/>
    <property type="match status" value="1"/>
</dbReference>
<proteinExistence type="predicted"/>
<dbReference type="Pfam" id="PF04816">
    <property type="entry name" value="TrmK"/>
    <property type="match status" value="1"/>
</dbReference>
<protein>
    <submittedName>
        <fullName evidence="1">tRNA (Adenine22-N1)-methyltransferase</fullName>
    </submittedName>
</protein>
<gene>
    <name evidence="1" type="ORF">EV210_11427</name>
</gene>
<dbReference type="GO" id="GO:0032259">
    <property type="term" value="P:methylation"/>
    <property type="evidence" value="ECO:0007669"/>
    <property type="project" value="UniProtKB-KW"/>
</dbReference>
<keyword evidence="1" id="KW-0808">Transferase</keyword>
<dbReference type="InterPro" id="IPR006901">
    <property type="entry name" value="TrmK"/>
</dbReference>
<dbReference type="AlphaFoldDB" id="A0A4R1PX89"/>
<dbReference type="InterPro" id="IPR029063">
    <property type="entry name" value="SAM-dependent_MTases_sf"/>
</dbReference>
<dbReference type="Proteomes" id="UP000295063">
    <property type="component" value="Unassembled WGS sequence"/>
</dbReference>
<keyword evidence="2" id="KW-1185">Reference proteome</keyword>
<evidence type="ECO:0000313" key="2">
    <source>
        <dbReference type="Proteomes" id="UP000295063"/>
    </source>
</evidence>
<organism evidence="1 2">
    <name type="scientific">Anaerospora hongkongensis</name>
    <dbReference type="NCBI Taxonomy" id="244830"/>
    <lineage>
        <taxon>Bacteria</taxon>
        <taxon>Bacillati</taxon>
        <taxon>Bacillota</taxon>
        <taxon>Negativicutes</taxon>
        <taxon>Selenomonadales</taxon>
        <taxon>Sporomusaceae</taxon>
        <taxon>Anaerospora</taxon>
    </lineage>
</organism>
<evidence type="ECO:0000313" key="1">
    <source>
        <dbReference type="EMBL" id="TCL35011.1"/>
    </source>
</evidence>
<dbReference type="Gene3D" id="3.40.50.150">
    <property type="entry name" value="Vaccinia Virus protein VP39"/>
    <property type="match status" value="1"/>
</dbReference>
<dbReference type="OrthoDB" id="5881184at2"/>
<dbReference type="RefSeq" id="WP_132082727.1">
    <property type="nucleotide sequence ID" value="NZ_SLUI01000014.1"/>
</dbReference>
<dbReference type="GO" id="GO:0160105">
    <property type="term" value="F:tRNA (adenine(22)-N1)-methyltransferase activity"/>
    <property type="evidence" value="ECO:0007669"/>
    <property type="project" value="InterPro"/>
</dbReference>
<reference evidence="1 2" key="1">
    <citation type="submission" date="2019-03" db="EMBL/GenBank/DDBJ databases">
        <title>Genomic Encyclopedia of Type Strains, Phase IV (KMG-IV): sequencing the most valuable type-strain genomes for metagenomic binning, comparative biology and taxonomic classification.</title>
        <authorList>
            <person name="Goeker M."/>
        </authorList>
    </citation>
    <scope>NUCLEOTIDE SEQUENCE [LARGE SCALE GENOMIC DNA]</scope>
    <source>
        <strain evidence="1 2">DSM 15969</strain>
    </source>
</reference>
<keyword evidence="1" id="KW-0489">Methyltransferase</keyword>
<dbReference type="SUPFAM" id="SSF53335">
    <property type="entry name" value="S-adenosyl-L-methionine-dependent methyltransferases"/>
    <property type="match status" value="1"/>
</dbReference>
<accession>A0A4R1PX89</accession>
<dbReference type="EMBL" id="SLUI01000014">
    <property type="protein sequence ID" value="TCL35011.1"/>
    <property type="molecule type" value="Genomic_DNA"/>
</dbReference>
<name>A0A4R1PX89_9FIRM</name>
<dbReference type="PANTHER" id="PTHR38451">
    <property type="entry name" value="TRNA (ADENINE(22)-N(1))-METHYLTRANSFERASE"/>
    <property type="match status" value="1"/>
</dbReference>
<comment type="caution">
    <text evidence="1">The sequence shown here is derived from an EMBL/GenBank/DDBJ whole genome shotgun (WGS) entry which is preliminary data.</text>
</comment>